<dbReference type="AlphaFoldDB" id="A0A6L5XVI3"/>
<dbReference type="RefSeq" id="WP_154517047.1">
    <property type="nucleotide sequence ID" value="NZ_VUMT01000003.1"/>
</dbReference>
<sequence>MEKKAFTELMRNNKTAMIAHTINVTVMTTFCFLQATDKLQTWTYVIIVAILGFTPIAAEYFFWKQDKETPIIKHLVAIGFAIFYTYTLFTAANNLVFTFVIPMIFVTSIYKDIRYSIMINTGTIIESILIVAIGAKTGNFGFAGRDSAVIQIVIMILVAIYSILTSKTINENMDQQLQSAINAQSETELVLNNLSLLSEKIKTGISEIYEDLEKLNIASNNTKEAMQGVSIGASDTADAVQNQILQTESIQHKVDIVNSAANHISENMEQTLHVLKDGHQDIGLLSQKVDISVQNGVEVAKKLETLDSYMKEMNSIVELINGITSQTSLLALNASIEAARAGEAGRGFSVVATEISGMASQTSDATVHITELINNVSRAISEVVTVIHQMIEGINEEKQSTSNTVNSFNTIQSNTYSIRDNITNLVQNVIELKESNQVIVDSIQTISAVSEEVSAHANETMNSEHENALVLEKIASKMKELIELTK</sequence>
<keyword evidence="3" id="KW-1133">Transmembrane helix</keyword>
<comment type="caution">
    <text evidence="5">The sequence shown here is derived from an EMBL/GenBank/DDBJ whole genome shotgun (WGS) entry which is preliminary data.</text>
</comment>
<dbReference type="PANTHER" id="PTHR32089:SF112">
    <property type="entry name" value="LYSOZYME-LIKE PROTEIN-RELATED"/>
    <property type="match status" value="1"/>
</dbReference>
<dbReference type="SMART" id="SM00283">
    <property type="entry name" value="MA"/>
    <property type="match status" value="1"/>
</dbReference>
<evidence type="ECO:0000259" key="4">
    <source>
        <dbReference type="PROSITE" id="PS50111"/>
    </source>
</evidence>
<feature type="transmembrane region" description="Helical" evidence="3">
    <location>
        <begin position="75"/>
        <end position="105"/>
    </location>
</feature>
<proteinExistence type="predicted"/>
<dbReference type="GO" id="GO:0007165">
    <property type="term" value="P:signal transduction"/>
    <property type="evidence" value="ECO:0007669"/>
    <property type="project" value="UniProtKB-KW"/>
</dbReference>
<keyword evidence="6" id="KW-1185">Reference proteome</keyword>
<dbReference type="EMBL" id="VUMT01000003">
    <property type="protein sequence ID" value="MSS62850.1"/>
    <property type="molecule type" value="Genomic_DNA"/>
</dbReference>
<dbReference type="Gene3D" id="1.10.287.950">
    <property type="entry name" value="Methyl-accepting chemotaxis protein"/>
    <property type="match status" value="1"/>
</dbReference>
<evidence type="ECO:0000313" key="5">
    <source>
        <dbReference type="EMBL" id="MSS62850.1"/>
    </source>
</evidence>
<feature type="domain" description="Methyl-accepting transducer" evidence="4">
    <location>
        <begin position="211"/>
        <end position="454"/>
    </location>
</feature>
<keyword evidence="1 2" id="KW-0807">Transducer</keyword>
<dbReference type="PROSITE" id="PS50111">
    <property type="entry name" value="CHEMOTAXIS_TRANSDUC_2"/>
    <property type="match status" value="1"/>
</dbReference>
<gene>
    <name evidence="5" type="ORF">FYJ58_03025</name>
</gene>
<name>A0A6L5XVI3_9FIRM</name>
<evidence type="ECO:0000256" key="1">
    <source>
        <dbReference type="ARBA" id="ARBA00023224"/>
    </source>
</evidence>
<keyword evidence="3" id="KW-0472">Membrane</keyword>
<dbReference type="GO" id="GO:0016020">
    <property type="term" value="C:membrane"/>
    <property type="evidence" value="ECO:0007669"/>
    <property type="project" value="InterPro"/>
</dbReference>
<feature type="transmembrane region" description="Helical" evidence="3">
    <location>
        <begin position="147"/>
        <end position="164"/>
    </location>
</feature>
<organism evidence="5 6">
    <name type="scientific">Velocimicrobium porci</name>
    <dbReference type="NCBI Taxonomy" id="2606634"/>
    <lineage>
        <taxon>Bacteria</taxon>
        <taxon>Bacillati</taxon>
        <taxon>Bacillota</taxon>
        <taxon>Clostridia</taxon>
        <taxon>Lachnospirales</taxon>
        <taxon>Lachnospiraceae</taxon>
        <taxon>Velocimicrobium</taxon>
    </lineage>
</organism>
<evidence type="ECO:0000256" key="3">
    <source>
        <dbReference type="SAM" id="Phobius"/>
    </source>
</evidence>
<reference evidence="5 6" key="1">
    <citation type="submission" date="2019-08" db="EMBL/GenBank/DDBJ databases">
        <title>In-depth cultivation of the pig gut microbiome towards novel bacterial diversity and tailored functional studies.</title>
        <authorList>
            <person name="Wylensek D."/>
            <person name="Hitch T.C.A."/>
            <person name="Clavel T."/>
        </authorList>
    </citation>
    <scope>NUCLEOTIDE SEQUENCE [LARGE SCALE GENOMIC DNA]</scope>
    <source>
        <strain evidence="5 6">WCA-693-APC-MOT-I</strain>
    </source>
</reference>
<dbReference type="PANTHER" id="PTHR32089">
    <property type="entry name" value="METHYL-ACCEPTING CHEMOTAXIS PROTEIN MCPB"/>
    <property type="match status" value="1"/>
</dbReference>
<dbReference type="InterPro" id="IPR004089">
    <property type="entry name" value="MCPsignal_dom"/>
</dbReference>
<keyword evidence="3" id="KW-0812">Transmembrane</keyword>
<dbReference type="Pfam" id="PF00015">
    <property type="entry name" value="MCPsignal"/>
    <property type="match status" value="1"/>
</dbReference>
<feature type="transmembrane region" description="Helical" evidence="3">
    <location>
        <begin position="117"/>
        <end position="135"/>
    </location>
</feature>
<evidence type="ECO:0000313" key="6">
    <source>
        <dbReference type="Proteomes" id="UP000482209"/>
    </source>
</evidence>
<evidence type="ECO:0000256" key="2">
    <source>
        <dbReference type="PROSITE-ProRule" id="PRU00284"/>
    </source>
</evidence>
<protein>
    <submittedName>
        <fullName evidence="5">Chemotaxis protein</fullName>
    </submittedName>
</protein>
<accession>A0A6L5XVI3</accession>
<dbReference type="SUPFAM" id="SSF58104">
    <property type="entry name" value="Methyl-accepting chemotaxis protein (MCP) signaling domain"/>
    <property type="match status" value="1"/>
</dbReference>
<feature type="transmembrane region" description="Helical" evidence="3">
    <location>
        <begin position="41"/>
        <end position="63"/>
    </location>
</feature>
<feature type="transmembrane region" description="Helical" evidence="3">
    <location>
        <begin position="16"/>
        <end position="35"/>
    </location>
</feature>
<dbReference type="Proteomes" id="UP000482209">
    <property type="component" value="Unassembled WGS sequence"/>
</dbReference>